<gene>
    <name evidence="1" type="ORF">PHLPJACP_00005</name>
</gene>
<protein>
    <submittedName>
        <fullName evidence="1">Uncharacterized protein</fullName>
    </submittedName>
</protein>
<name>A0A7G9Z9L4_9EURY</name>
<accession>A0A7G9Z9L4</accession>
<proteinExistence type="predicted"/>
<sequence>MLNIPRNDPILAKRNFSIAPISLRFRSAMKDVSRQTKEITSILGFYACFPLPHQVMRHILRQACIPQSIRVKEWRFHFLIIAQLSFCFSQFIYSHPGILMHVYLIREVIDFIIVAEKTINFRNH</sequence>
<reference evidence="1" key="1">
    <citation type="submission" date="2020-06" db="EMBL/GenBank/DDBJ databases">
        <title>Unique genomic features of the anaerobic methanotrophic archaea.</title>
        <authorList>
            <person name="Chadwick G.L."/>
            <person name="Skennerton C.T."/>
            <person name="Laso-Perez R."/>
            <person name="Leu A.O."/>
            <person name="Speth D.R."/>
            <person name="Yu H."/>
            <person name="Morgan-Lang C."/>
            <person name="Hatzenpichler R."/>
            <person name="Goudeau D."/>
            <person name="Malmstrom R."/>
            <person name="Brazelton W.J."/>
            <person name="Woyke T."/>
            <person name="Hallam S.J."/>
            <person name="Tyson G.W."/>
            <person name="Wegener G."/>
            <person name="Boetius A."/>
            <person name="Orphan V."/>
        </authorList>
    </citation>
    <scope>NUCLEOTIDE SEQUENCE</scope>
</reference>
<dbReference type="AlphaFoldDB" id="A0A7G9Z9L4"/>
<evidence type="ECO:0000313" key="1">
    <source>
        <dbReference type="EMBL" id="QNO56948.1"/>
    </source>
</evidence>
<organism evidence="1">
    <name type="scientific">Candidatus Methanophaga sp. ANME-1 ERB7</name>
    <dbReference type="NCBI Taxonomy" id="2759913"/>
    <lineage>
        <taxon>Archaea</taxon>
        <taxon>Methanobacteriati</taxon>
        <taxon>Methanobacteriota</taxon>
        <taxon>Stenosarchaea group</taxon>
        <taxon>Methanomicrobia</taxon>
        <taxon>Candidatus Methanophagales</taxon>
        <taxon>Candidatus Methanophagaceae</taxon>
        <taxon>Candidatus Methanophaga</taxon>
    </lineage>
</organism>
<dbReference type="EMBL" id="MT631674">
    <property type="protein sequence ID" value="QNO56948.1"/>
    <property type="molecule type" value="Genomic_DNA"/>
</dbReference>